<organism evidence="1 2">
    <name type="scientific">Streptomyces alboflavus</name>
    <dbReference type="NCBI Taxonomy" id="67267"/>
    <lineage>
        <taxon>Bacteria</taxon>
        <taxon>Bacillati</taxon>
        <taxon>Actinomycetota</taxon>
        <taxon>Actinomycetes</taxon>
        <taxon>Kitasatosporales</taxon>
        <taxon>Streptomycetaceae</taxon>
        <taxon>Streptomyces</taxon>
    </lineage>
</organism>
<dbReference type="KEGG" id="salf:SMD44_00895"/>
<evidence type="ECO:0000313" key="2">
    <source>
        <dbReference type="Proteomes" id="UP000195880"/>
    </source>
</evidence>
<name>A0A1Z1W519_9ACTN</name>
<keyword evidence="2" id="KW-1185">Reference proteome</keyword>
<protein>
    <submittedName>
        <fullName evidence="1">Uncharacterized protein</fullName>
    </submittedName>
</protein>
<proteinExistence type="predicted"/>
<gene>
    <name evidence="1" type="ORF">SMD44_00895</name>
</gene>
<accession>A0A1Z1W519</accession>
<sequence>MPFPPSVQTVTVTAGATGYRHPDGTPYSGVVRFTPTPARVVSAEYDTILVGTVNASLGASGGFSVALLATDAADFSPTGWTYRVDEEFTNAPGRSYCVRLPAAQPAVALPDLEAVTPSEGTPSDLGSSA</sequence>
<dbReference type="EMBL" id="CP021748">
    <property type="protein sequence ID" value="ARX81497.1"/>
    <property type="molecule type" value="Genomic_DNA"/>
</dbReference>
<evidence type="ECO:0000313" key="1">
    <source>
        <dbReference type="EMBL" id="ARX81497.1"/>
    </source>
</evidence>
<dbReference type="AlphaFoldDB" id="A0A1Z1W519"/>
<dbReference type="OrthoDB" id="4172010at2"/>
<dbReference type="RefSeq" id="WP_087882907.1">
    <property type="nucleotide sequence ID" value="NZ_CP021748.1"/>
</dbReference>
<reference evidence="1 2" key="1">
    <citation type="submission" date="2017-05" db="EMBL/GenBank/DDBJ databases">
        <title>Streptomyces alboflavus Genome sequencing and assembly.</title>
        <authorList>
            <person name="Wang Y."/>
            <person name="Du B."/>
            <person name="Ding Y."/>
            <person name="Liu H."/>
            <person name="Hou Q."/>
            <person name="Liu K."/>
            <person name="Wang C."/>
            <person name="Yao L."/>
        </authorList>
    </citation>
    <scope>NUCLEOTIDE SEQUENCE [LARGE SCALE GENOMIC DNA]</scope>
    <source>
        <strain evidence="1 2">MDJK44</strain>
    </source>
</reference>
<dbReference type="Proteomes" id="UP000195880">
    <property type="component" value="Chromosome"/>
</dbReference>